<gene>
    <name evidence="2" type="ORF">RCL2_000616000</name>
</gene>
<keyword evidence="1" id="KW-0472">Membrane</keyword>
<feature type="transmembrane region" description="Helical" evidence="1">
    <location>
        <begin position="288"/>
        <end position="309"/>
    </location>
</feature>
<organism evidence="2 3">
    <name type="scientific">Rhizophagus clarus</name>
    <dbReference type="NCBI Taxonomy" id="94130"/>
    <lineage>
        <taxon>Eukaryota</taxon>
        <taxon>Fungi</taxon>
        <taxon>Fungi incertae sedis</taxon>
        <taxon>Mucoromycota</taxon>
        <taxon>Glomeromycotina</taxon>
        <taxon>Glomeromycetes</taxon>
        <taxon>Glomerales</taxon>
        <taxon>Glomeraceae</taxon>
        <taxon>Rhizophagus</taxon>
    </lineage>
</organism>
<protein>
    <submittedName>
        <fullName evidence="2">Galactose oxidase</fullName>
    </submittedName>
</protein>
<keyword evidence="1" id="KW-0812">Transmembrane</keyword>
<accession>A0A8H3L2P6</accession>
<name>A0A8H3L2P6_9GLOM</name>
<evidence type="ECO:0000256" key="1">
    <source>
        <dbReference type="SAM" id="Phobius"/>
    </source>
</evidence>
<dbReference type="Proteomes" id="UP000615446">
    <property type="component" value="Unassembled WGS sequence"/>
</dbReference>
<sequence length="458" mass="51995">MILTDLFLGQRRSEPKILLALKLFIMIILVACLIGYLAIIIIDIIYDAPIIVTSYENANAIRPPSFIFSSIYNFTILNCIEEYSKINDTYDIQIIVVECLSDTTNPDEKYFQVYFGTYQPSPNVFFNDNSSLNDYNLVSISLGIEIDDENYTSDKLTQAIIDVMAFDSDYDLLTKYIKEKRYSELITPGAIKSISSFDNTLLKLNNYILSQNQFYEFYFQRKIKEVIKPSWMNNFGIPPTYENISYIASTLTSSPLVDASNDQPSVNIDIKSRGNTVQIDKEVRTHTYLNGMGLMGGAWGLAVAIYALLFGTDTLRPWGIVQSYCYGFSHLTKRKLKKTLPIIPFHEASSSNTEDSDLSLAEKVKMLQSKIDSLELFLREYVVDVDYLDKIRDKLVKPQSTLKSTTDTMREGFDNLNTNSTVSTIVVQQQQEGLMITIPPNFTRNSTTSTPTSSFTML</sequence>
<evidence type="ECO:0000313" key="2">
    <source>
        <dbReference type="EMBL" id="GES78850.1"/>
    </source>
</evidence>
<dbReference type="EMBL" id="BLAL01000040">
    <property type="protein sequence ID" value="GES78850.1"/>
    <property type="molecule type" value="Genomic_DNA"/>
</dbReference>
<dbReference type="AlphaFoldDB" id="A0A8H3L2P6"/>
<feature type="transmembrane region" description="Helical" evidence="1">
    <location>
        <begin position="21"/>
        <end position="46"/>
    </location>
</feature>
<dbReference type="OrthoDB" id="2421077at2759"/>
<proteinExistence type="predicted"/>
<evidence type="ECO:0000313" key="3">
    <source>
        <dbReference type="Proteomes" id="UP000615446"/>
    </source>
</evidence>
<reference evidence="2" key="1">
    <citation type="submission" date="2019-10" db="EMBL/GenBank/DDBJ databases">
        <title>Conservation and host-specific expression of non-tandemly repeated heterogenous ribosome RNA gene in arbuscular mycorrhizal fungi.</title>
        <authorList>
            <person name="Maeda T."/>
            <person name="Kobayashi Y."/>
            <person name="Nakagawa T."/>
            <person name="Ezawa T."/>
            <person name="Yamaguchi K."/>
            <person name="Bino T."/>
            <person name="Nishimoto Y."/>
            <person name="Shigenobu S."/>
            <person name="Kawaguchi M."/>
        </authorList>
    </citation>
    <scope>NUCLEOTIDE SEQUENCE</scope>
    <source>
        <strain evidence="2">HR1</strain>
    </source>
</reference>
<keyword evidence="1" id="KW-1133">Transmembrane helix</keyword>
<comment type="caution">
    <text evidence="2">The sequence shown here is derived from an EMBL/GenBank/DDBJ whole genome shotgun (WGS) entry which is preliminary data.</text>
</comment>